<gene>
    <name evidence="1" type="ORF">SLEP1_g21760</name>
</gene>
<reference evidence="1 2" key="1">
    <citation type="journal article" date="2021" name="Commun. Biol.">
        <title>The genome of Shorea leprosula (Dipterocarpaceae) highlights the ecological relevance of drought in aseasonal tropical rainforests.</title>
        <authorList>
            <person name="Ng K.K.S."/>
            <person name="Kobayashi M.J."/>
            <person name="Fawcett J.A."/>
            <person name="Hatakeyama M."/>
            <person name="Paape T."/>
            <person name="Ng C.H."/>
            <person name="Ang C.C."/>
            <person name="Tnah L.H."/>
            <person name="Lee C.T."/>
            <person name="Nishiyama T."/>
            <person name="Sese J."/>
            <person name="O'Brien M.J."/>
            <person name="Copetti D."/>
            <person name="Mohd Noor M.I."/>
            <person name="Ong R.C."/>
            <person name="Putra M."/>
            <person name="Sireger I.Z."/>
            <person name="Indrioko S."/>
            <person name="Kosugi Y."/>
            <person name="Izuno A."/>
            <person name="Isagi Y."/>
            <person name="Lee S.L."/>
            <person name="Shimizu K.K."/>
        </authorList>
    </citation>
    <scope>NUCLEOTIDE SEQUENCE [LARGE SCALE GENOMIC DNA]</scope>
    <source>
        <strain evidence="1">214</strain>
    </source>
</reference>
<dbReference type="EMBL" id="BPVZ01000032">
    <property type="protein sequence ID" value="GKV10389.1"/>
    <property type="molecule type" value="Genomic_DNA"/>
</dbReference>
<dbReference type="Gene3D" id="1.20.1110.10">
    <property type="entry name" value="Calcium-transporting ATPase, transmembrane domain"/>
    <property type="match status" value="1"/>
</dbReference>
<evidence type="ECO:0000313" key="2">
    <source>
        <dbReference type="Proteomes" id="UP001054252"/>
    </source>
</evidence>
<comment type="caution">
    <text evidence="1">The sequence shown here is derived from an EMBL/GenBank/DDBJ whole genome shotgun (WGS) entry which is preliminary data.</text>
</comment>
<proteinExistence type="predicted"/>
<dbReference type="Proteomes" id="UP001054252">
    <property type="component" value="Unassembled WGS sequence"/>
</dbReference>
<dbReference type="AlphaFoldDB" id="A0AAV5J731"/>
<sequence>MISSNIGEVVCIFVAAVLGIPDTLAPVQLYGSTW</sequence>
<accession>A0AAV5J731</accession>
<protein>
    <submittedName>
        <fullName evidence="1">Uncharacterized protein</fullName>
    </submittedName>
</protein>
<organism evidence="1 2">
    <name type="scientific">Rubroshorea leprosula</name>
    <dbReference type="NCBI Taxonomy" id="152421"/>
    <lineage>
        <taxon>Eukaryota</taxon>
        <taxon>Viridiplantae</taxon>
        <taxon>Streptophyta</taxon>
        <taxon>Embryophyta</taxon>
        <taxon>Tracheophyta</taxon>
        <taxon>Spermatophyta</taxon>
        <taxon>Magnoliopsida</taxon>
        <taxon>eudicotyledons</taxon>
        <taxon>Gunneridae</taxon>
        <taxon>Pentapetalae</taxon>
        <taxon>rosids</taxon>
        <taxon>malvids</taxon>
        <taxon>Malvales</taxon>
        <taxon>Dipterocarpaceae</taxon>
        <taxon>Rubroshorea</taxon>
    </lineage>
</organism>
<keyword evidence="2" id="KW-1185">Reference proteome</keyword>
<evidence type="ECO:0000313" key="1">
    <source>
        <dbReference type="EMBL" id="GKV10389.1"/>
    </source>
</evidence>
<name>A0AAV5J731_9ROSI</name>